<organism evidence="3 4">
    <name type="scientific">Streptomyces tardus</name>
    <dbReference type="NCBI Taxonomy" id="2780544"/>
    <lineage>
        <taxon>Bacteria</taxon>
        <taxon>Bacillati</taxon>
        <taxon>Actinomycetota</taxon>
        <taxon>Actinomycetes</taxon>
        <taxon>Kitasatosporales</taxon>
        <taxon>Streptomycetaceae</taxon>
        <taxon>Streptomyces</taxon>
    </lineage>
</organism>
<dbReference type="PROSITE" id="PS01125">
    <property type="entry name" value="ROK"/>
    <property type="match status" value="1"/>
</dbReference>
<sequence>METPGSQSSLHRANLERVVRAVRMAGSLTQAEIARSTGLSAATVSNIVRELKDSGTVDVTPTSAGGRRARSVSLSGDAGIVVGIDFGHAHLRVALGNLAHKVLAEQAEPIDVDASASQGFDRAEQLVKELLDSAGIDRRKIIGVGLGVPGPIDVETGTLGSTAILPGWAGTNPRDELETRLGTPVHVDNDANLGALGELVWGSGRGVADLAYIKVASGVGAGLVMGGQVYRGPGGTAGEIGHITLDESGPVCRCGNRGCLETFTAARYVLPLLAPGYGSELTMPQVVTLARDGDPGCQRMVADVGRHVGRGVANLCNLLNPSRLVLGGDLAEAGDLVLDPVRDSVARYAIPSAARQLSVVSGALGSRAEVLGALALVLNEMGDAPLLSAPPEVVAASR</sequence>
<dbReference type="EMBL" id="JAELVF020000004">
    <property type="protein sequence ID" value="MBU7600443.1"/>
    <property type="molecule type" value="Genomic_DNA"/>
</dbReference>
<dbReference type="InterPro" id="IPR043129">
    <property type="entry name" value="ATPase_NBD"/>
</dbReference>
<comment type="caution">
    <text evidence="3">The sequence shown here is derived from an EMBL/GenBank/DDBJ whole genome shotgun (WGS) entry which is preliminary data.</text>
</comment>
<comment type="similarity">
    <text evidence="1">Belongs to the ROK (NagC/XylR) family.</text>
</comment>
<dbReference type="InterPro" id="IPR049874">
    <property type="entry name" value="ROK_cs"/>
</dbReference>
<dbReference type="Pfam" id="PF12802">
    <property type="entry name" value="MarR_2"/>
    <property type="match status" value="1"/>
</dbReference>
<evidence type="ECO:0000256" key="1">
    <source>
        <dbReference type="ARBA" id="ARBA00006479"/>
    </source>
</evidence>
<evidence type="ECO:0000313" key="4">
    <source>
        <dbReference type="Proteomes" id="UP000694501"/>
    </source>
</evidence>
<reference evidence="3" key="1">
    <citation type="submission" date="2021-06" db="EMBL/GenBank/DDBJ databases">
        <title>Sequencing of actinobacteria type strains.</title>
        <authorList>
            <person name="Nguyen G.-S."/>
            <person name="Wentzel A."/>
        </authorList>
    </citation>
    <scope>NUCLEOTIDE SEQUENCE</scope>
    <source>
        <strain evidence="3">P38-E01</strain>
    </source>
</reference>
<feature type="domain" description="HTH marR-type" evidence="2">
    <location>
        <begin position="17"/>
        <end position="68"/>
    </location>
</feature>
<dbReference type="Proteomes" id="UP000694501">
    <property type="component" value="Unassembled WGS sequence"/>
</dbReference>
<dbReference type="InterPro" id="IPR000835">
    <property type="entry name" value="HTH_MarR-typ"/>
</dbReference>
<gene>
    <name evidence="3" type="ORF">JGS22_023145</name>
</gene>
<evidence type="ECO:0000259" key="2">
    <source>
        <dbReference type="Pfam" id="PF12802"/>
    </source>
</evidence>
<dbReference type="InterPro" id="IPR036388">
    <property type="entry name" value="WH-like_DNA-bd_sf"/>
</dbReference>
<dbReference type="AlphaFoldDB" id="A0A949JHX2"/>
<keyword evidence="4" id="KW-1185">Reference proteome</keyword>
<dbReference type="PANTHER" id="PTHR18964">
    <property type="entry name" value="ROK (REPRESSOR, ORF, KINASE) FAMILY"/>
    <property type="match status" value="1"/>
</dbReference>
<dbReference type="Gene3D" id="3.30.420.40">
    <property type="match status" value="2"/>
</dbReference>
<dbReference type="PANTHER" id="PTHR18964:SF173">
    <property type="entry name" value="GLUCOKINASE"/>
    <property type="match status" value="1"/>
</dbReference>
<dbReference type="SUPFAM" id="SSF46785">
    <property type="entry name" value="Winged helix' DNA-binding domain"/>
    <property type="match status" value="1"/>
</dbReference>
<dbReference type="Gene3D" id="1.10.10.10">
    <property type="entry name" value="Winged helix-like DNA-binding domain superfamily/Winged helix DNA-binding domain"/>
    <property type="match status" value="1"/>
</dbReference>
<dbReference type="RefSeq" id="WP_211040899.1">
    <property type="nucleotide sequence ID" value="NZ_JAELVF020000004.1"/>
</dbReference>
<dbReference type="GO" id="GO:0003700">
    <property type="term" value="F:DNA-binding transcription factor activity"/>
    <property type="evidence" value="ECO:0007669"/>
    <property type="project" value="InterPro"/>
</dbReference>
<evidence type="ECO:0000313" key="3">
    <source>
        <dbReference type="EMBL" id="MBU7600443.1"/>
    </source>
</evidence>
<protein>
    <submittedName>
        <fullName evidence="3">ROK family transcriptional regulator</fullName>
    </submittedName>
</protein>
<dbReference type="CDD" id="cd24076">
    <property type="entry name" value="ASKHA_ATPase_ROK_BsXylR-like"/>
    <property type="match status" value="1"/>
</dbReference>
<name>A0A949JHX2_9ACTN</name>
<accession>A0A949JHX2</accession>
<dbReference type="InterPro" id="IPR000600">
    <property type="entry name" value="ROK"/>
</dbReference>
<dbReference type="InterPro" id="IPR036390">
    <property type="entry name" value="WH_DNA-bd_sf"/>
</dbReference>
<dbReference type="SUPFAM" id="SSF53067">
    <property type="entry name" value="Actin-like ATPase domain"/>
    <property type="match status" value="1"/>
</dbReference>
<proteinExistence type="inferred from homology"/>
<dbReference type="Pfam" id="PF00480">
    <property type="entry name" value="ROK"/>
    <property type="match status" value="1"/>
</dbReference>